<dbReference type="Proteomes" id="UP000736335">
    <property type="component" value="Unassembled WGS sequence"/>
</dbReference>
<sequence>MKTMILSFKERFMLRSLMSRMRPILEKSCFPFFSLSCDDAFLSIFGVVYTIELVAQQLTDTNYLVGATCYEDCRVYHLARAFESLCLAISTLDKYYDQVWKDRNVLDLVAKEPNPRIFPYPTGFIEYGVEANTEPVWTEFEYSGAPSMYYANKPFFAKVKTSNRRLVIKFVSRYGVDAHELIAAEEMAPRLLYCGLLDGKDDVRNNRSDSLCPGHRRGRRLIRWPDAHDSYGLHRRTLHGPSVSLHRGHRRTDRESHPNPARCPACLRRSPKYQPHDVGIQGVPRQF</sequence>
<reference evidence="2" key="2">
    <citation type="submission" date="2020-11" db="EMBL/GenBank/DDBJ databases">
        <authorList>
            <consortium name="DOE Joint Genome Institute"/>
            <person name="Kuo A."/>
            <person name="Miyauchi S."/>
            <person name="Kiss E."/>
            <person name="Drula E."/>
            <person name="Kohler A."/>
            <person name="Sanchez-Garcia M."/>
            <person name="Andreopoulos B."/>
            <person name="Barry K.W."/>
            <person name="Bonito G."/>
            <person name="Buee M."/>
            <person name="Carver A."/>
            <person name="Chen C."/>
            <person name="Cichocki N."/>
            <person name="Clum A."/>
            <person name="Culley D."/>
            <person name="Crous P.W."/>
            <person name="Fauchery L."/>
            <person name="Girlanda M."/>
            <person name="Hayes R."/>
            <person name="Keri Z."/>
            <person name="Labutti K."/>
            <person name="Lipzen A."/>
            <person name="Lombard V."/>
            <person name="Magnuson J."/>
            <person name="Maillard F."/>
            <person name="Morin E."/>
            <person name="Murat C."/>
            <person name="Nolan M."/>
            <person name="Ohm R."/>
            <person name="Pangilinan J."/>
            <person name="Pereira M."/>
            <person name="Perotto S."/>
            <person name="Peter M."/>
            <person name="Riley R."/>
            <person name="Sitrit Y."/>
            <person name="Stielow B."/>
            <person name="Szollosi G."/>
            <person name="Zifcakova L."/>
            <person name="Stursova M."/>
            <person name="Spatafora J.W."/>
            <person name="Tedersoo L."/>
            <person name="Vaario L.-M."/>
            <person name="Yamada A."/>
            <person name="Yan M."/>
            <person name="Wang P."/>
            <person name="Xu J."/>
            <person name="Bruns T."/>
            <person name="Baldrian P."/>
            <person name="Vilgalys R."/>
            <person name="Henrissat B."/>
            <person name="Grigoriev I.V."/>
            <person name="Hibbett D."/>
            <person name="Nagy L.G."/>
            <person name="Martin F.M."/>
        </authorList>
    </citation>
    <scope>NUCLEOTIDE SEQUENCE</scope>
    <source>
        <strain evidence="2">UH-Tt-Lm1</strain>
    </source>
</reference>
<accession>A0A9P6HAP7</accession>
<feature type="region of interest" description="Disordered" evidence="1">
    <location>
        <begin position="238"/>
        <end position="263"/>
    </location>
</feature>
<comment type="caution">
    <text evidence="2">The sequence shown here is derived from an EMBL/GenBank/DDBJ whole genome shotgun (WGS) entry which is preliminary data.</text>
</comment>
<evidence type="ECO:0000313" key="3">
    <source>
        <dbReference type="Proteomes" id="UP000736335"/>
    </source>
</evidence>
<dbReference type="EMBL" id="WIUZ02000013">
    <property type="protein sequence ID" value="KAF9781783.1"/>
    <property type="molecule type" value="Genomic_DNA"/>
</dbReference>
<organism evidence="2 3">
    <name type="scientific">Thelephora terrestris</name>
    <dbReference type="NCBI Taxonomy" id="56493"/>
    <lineage>
        <taxon>Eukaryota</taxon>
        <taxon>Fungi</taxon>
        <taxon>Dikarya</taxon>
        <taxon>Basidiomycota</taxon>
        <taxon>Agaricomycotina</taxon>
        <taxon>Agaricomycetes</taxon>
        <taxon>Thelephorales</taxon>
        <taxon>Thelephoraceae</taxon>
        <taxon>Thelephora</taxon>
    </lineage>
</organism>
<name>A0A9P6HAP7_9AGAM</name>
<proteinExistence type="predicted"/>
<protein>
    <submittedName>
        <fullName evidence="2">Uncharacterized protein</fullName>
    </submittedName>
</protein>
<dbReference type="OrthoDB" id="4062651at2759"/>
<dbReference type="AlphaFoldDB" id="A0A9P6HAP7"/>
<reference evidence="2" key="1">
    <citation type="journal article" date="2020" name="Nat. Commun.">
        <title>Large-scale genome sequencing of mycorrhizal fungi provides insights into the early evolution of symbiotic traits.</title>
        <authorList>
            <person name="Miyauchi S."/>
            <person name="Kiss E."/>
            <person name="Kuo A."/>
            <person name="Drula E."/>
            <person name="Kohler A."/>
            <person name="Sanchez-Garcia M."/>
            <person name="Morin E."/>
            <person name="Andreopoulos B."/>
            <person name="Barry K.W."/>
            <person name="Bonito G."/>
            <person name="Buee M."/>
            <person name="Carver A."/>
            <person name="Chen C."/>
            <person name="Cichocki N."/>
            <person name="Clum A."/>
            <person name="Culley D."/>
            <person name="Crous P.W."/>
            <person name="Fauchery L."/>
            <person name="Girlanda M."/>
            <person name="Hayes R.D."/>
            <person name="Keri Z."/>
            <person name="LaButti K."/>
            <person name="Lipzen A."/>
            <person name="Lombard V."/>
            <person name="Magnuson J."/>
            <person name="Maillard F."/>
            <person name="Murat C."/>
            <person name="Nolan M."/>
            <person name="Ohm R.A."/>
            <person name="Pangilinan J."/>
            <person name="Pereira M.F."/>
            <person name="Perotto S."/>
            <person name="Peter M."/>
            <person name="Pfister S."/>
            <person name="Riley R."/>
            <person name="Sitrit Y."/>
            <person name="Stielow J.B."/>
            <person name="Szollosi G."/>
            <person name="Zifcakova L."/>
            <person name="Stursova M."/>
            <person name="Spatafora J.W."/>
            <person name="Tedersoo L."/>
            <person name="Vaario L.M."/>
            <person name="Yamada A."/>
            <person name="Yan M."/>
            <person name="Wang P."/>
            <person name="Xu J."/>
            <person name="Bruns T."/>
            <person name="Baldrian P."/>
            <person name="Vilgalys R."/>
            <person name="Dunand C."/>
            <person name="Henrissat B."/>
            <person name="Grigoriev I.V."/>
            <person name="Hibbett D."/>
            <person name="Nagy L.G."/>
            <person name="Martin F.M."/>
        </authorList>
    </citation>
    <scope>NUCLEOTIDE SEQUENCE</scope>
    <source>
        <strain evidence="2">UH-Tt-Lm1</strain>
    </source>
</reference>
<gene>
    <name evidence="2" type="ORF">BJ322DRAFT_1078259</name>
</gene>
<evidence type="ECO:0000313" key="2">
    <source>
        <dbReference type="EMBL" id="KAF9781783.1"/>
    </source>
</evidence>
<evidence type="ECO:0000256" key="1">
    <source>
        <dbReference type="SAM" id="MobiDB-lite"/>
    </source>
</evidence>
<keyword evidence="3" id="KW-1185">Reference proteome</keyword>